<evidence type="ECO:0000259" key="3">
    <source>
        <dbReference type="PROSITE" id="PS51186"/>
    </source>
</evidence>
<protein>
    <recommendedName>
        <fullName evidence="3">N-acetyltransferase domain-containing protein</fullName>
    </recommendedName>
</protein>
<dbReference type="InterPro" id="IPR016181">
    <property type="entry name" value="Acyl_CoA_acyltransferase"/>
</dbReference>
<evidence type="ECO:0000313" key="4">
    <source>
        <dbReference type="EMBL" id="RKS80201.1"/>
    </source>
</evidence>
<feature type="domain" description="N-acetyltransferase" evidence="3">
    <location>
        <begin position="1"/>
        <end position="159"/>
    </location>
</feature>
<dbReference type="PANTHER" id="PTHR43877:SF2">
    <property type="entry name" value="AMINOALKYLPHOSPHONATE N-ACETYLTRANSFERASE-RELATED"/>
    <property type="match status" value="1"/>
</dbReference>
<proteinExistence type="predicted"/>
<dbReference type="PROSITE" id="PS51186">
    <property type="entry name" value="GNAT"/>
    <property type="match status" value="1"/>
</dbReference>
<dbReference type="Gene3D" id="3.40.630.30">
    <property type="match status" value="1"/>
</dbReference>
<evidence type="ECO:0000256" key="1">
    <source>
        <dbReference type="ARBA" id="ARBA00022679"/>
    </source>
</evidence>
<dbReference type="InterPro" id="IPR050832">
    <property type="entry name" value="Bact_Acetyltransf"/>
</dbReference>
<dbReference type="Pfam" id="PF00583">
    <property type="entry name" value="Acetyltransf_1"/>
    <property type="match status" value="1"/>
</dbReference>
<reference evidence="4 5" key="1">
    <citation type="submission" date="2018-10" db="EMBL/GenBank/DDBJ databases">
        <title>Genomic Encyclopedia of Archaeal and Bacterial Type Strains, Phase II (KMG-II): from individual species to whole genera.</title>
        <authorList>
            <person name="Goeker M."/>
        </authorList>
    </citation>
    <scope>NUCLEOTIDE SEQUENCE [LARGE SCALE GENOMIC DNA]</scope>
    <source>
        <strain evidence="4 5">RP-AC37</strain>
    </source>
</reference>
<dbReference type="EMBL" id="RBWV01000009">
    <property type="protein sequence ID" value="RKS80201.1"/>
    <property type="molecule type" value="Genomic_DNA"/>
</dbReference>
<comment type="caution">
    <text evidence="4">The sequence shown here is derived from an EMBL/GenBank/DDBJ whole genome shotgun (WGS) entry which is preliminary data.</text>
</comment>
<dbReference type="InterPro" id="IPR000182">
    <property type="entry name" value="GNAT_dom"/>
</dbReference>
<dbReference type="AlphaFoldDB" id="A0A420XTY4"/>
<keyword evidence="5" id="KW-1185">Reference proteome</keyword>
<evidence type="ECO:0000313" key="5">
    <source>
        <dbReference type="Proteomes" id="UP000281955"/>
    </source>
</evidence>
<accession>A0A420XTY4</accession>
<dbReference type="InterPro" id="IPR016890">
    <property type="entry name" value="UCP028520"/>
</dbReference>
<sequence length="164" mass="17335">MRPVVPADLDDVLVINNASVPAVSELDAPALERLVGQTRLALAVVDDATDAVAGFALCLLPGADYASENYRWFEARSSDFLYVDRIAVGEGSRGRGLGRVLYAAIFDDARALGLAEVCCEVNTRPPNPGSMRFHTRLGFVEVGRQSTKGGSVDVAMLAAPALVG</sequence>
<gene>
    <name evidence="4" type="ORF">CLV35_0623</name>
</gene>
<dbReference type="GO" id="GO:0016747">
    <property type="term" value="F:acyltransferase activity, transferring groups other than amino-acyl groups"/>
    <property type="evidence" value="ECO:0007669"/>
    <property type="project" value="InterPro"/>
</dbReference>
<evidence type="ECO:0000256" key="2">
    <source>
        <dbReference type="ARBA" id="ARBA00023315"/>
    </source>
</evidence>
<dbReference type="SUPFAM" id="SSF55729">
    <property type="entry name" value="Acyl-CoA N-acyltransferases (Nat)"/>
    <property type="match status" value="1"/>
</dbReference>
<dbReference type="PIRSF" id="PIRSF028520">
    <property type="entry name" value="UCP028520"/>
    <property type="match status" value="1"/>
</dbReference>
<keyword evidence="1" id="KW-0808">Transferase</keyword>
<dbReference type="Proteomes" id="UP000281955">
    <property type="component" value="Unassembled WGS sequence"/>
</dbReference>
<organism evidence="4 5">
    <name type="scientific">Motilibacter peucedani</name>
    <dbReference type="NCBI Taxonomy" id="598650"/>
    <lineage>
        <taxon>Bacteria</taxon>
        <taxon>Bacillati</taxon>
        <taxon>Actinomycetota</taxon>
        <taxon>Actinomycetes</taxon>
        <taxon>Motilibacterales</taxon>
        <taxon>Motilibacteraceae</taxon>
        <taxon>Motilibacter</taxon>
    </lineage>
</organism>
<dbReference type="PANTHER" id="PTHR43877">
    <property type="entry name" value="AMINOALKYLPHOSPHONATE N-ACETYLTRANSFERASE-RELATED-RELATED"/>
    <property type="match status" value="1"/>
</dbReference>
<name>A0A420XTY4_9ACTN</name>
<dbReference type="CDD" id="cd04301">
    <property type="entry name" value="NAT_SF"/>
    <property type="match status" value="1"/>
</dbReference>
<dbReference type="InParanoid" id="A0A420XTY4"/>
<keyword evidence="2" id="KW-0012">Acyltransferase</keyword>